<dbReference type="eggNOG" id="ENOG5032XUG">
    <property type="taxonomic scope" value="Bacteria"/>
</dbReference>
<dbReference type="Proteomes" id="UP000029221">
    <property type="component" value="Unassembled WGS sequence"/>
</dbReference>
<gene>
    <name evidence="2" type="ORF">JCM19294_448</name>
</gene>
<dbReference type="AlphaFoldDB" id="A0A090Q431"/>
<dbReference type="EMBL" id="BBML01000004">
    <property type="protein sequence ID" value="GAK96942.1"/>
    <property type="molecule type" value="Genomic_DNA"/>
</dbReference>
<accession>A0A090Q431</accession>
<sequence length="237" mass="27852">MNKILILDAFAKAEQEIKKTGVVKPSLTQMATELSMFIEEKEDFILGERSLRDYRSDALKLEDDESDISIKQIAVINGLCKYLGFQDYQDYFQNKNSKPVEPKLGVIKSNHHYSLTIKLFIAASIIVFLVFLLYKNSQKQRWMVWQDDHYVETSFDAEKYSVHRLKLYKEDRIVSFKKVSVTCDTIFFNEDNSVRFWYGKNKNKEIEYFTDLGLHPETGKTLKPITNYMINKYVCND</sequence>
<keyword evidence="3" id="KW-1185">Reference proteome</keyword>
<organism evidence="2 3">
    <name type="scientific">Nonlabens tegetincola</name>
    <dbReference type="NCBI Taxonomy" id="323273"/>
    <lineage>
        <taxon>Bacteria</taxon>
        <taxon>Pseudomonadati</taxon>
        <taxon>Bacteroidota</taxon>
        <taxon>Flavobacteriia</taxon>
        <taxon>Flavobacteriales</taxon>
        <taxon>Flavobacteriaceae</taxon>
        <taxon>Nonlabens</taxon>
    </lineage>
</organism>
<dbReference type="RefSeq" id="WP_042278509.1">
    <property type="nucleotide sequence ID" value="NZ_BBML01000004.1"/>
</dbReference>
<reference evidence="2" key="1">
    <citation type="journal article" date="2014" name="Genome Announc.">
        <title>Draft Genome Sequences of Marine Flavobacterium Nonlabens Strains NR17, NR24, NR27, NR32, NR33, and Ara13.</title>
        <authorList>
            <person name="Nakanishi M."/>
            <person name="Meirelles P."/>
            <person name="Suzuki R."/>
            <person name="Takatani N."/>
            <person name="Mino S."/>
            <person name="Suda W."/>
            <person name="Oshima K."/>
            <person name="Hattori M."/>
            <person name="Ohkuma M."/>
            <person name="Hosokawa M."/>
            <person name="Miyashita K."/>
            <person name="Thompson F.L."/>
            <person name="Niwa A."/>
            <person name="Sawabe T."/>
            <person name="Sawabe T."/>
        </authorList>
    </citation>
    <scope>NUCLEOTIDE SEQUENCE [LARGE SCALE GENOMIC DNA]</scope>
    <source>
        <strain evidence="2">JCM 19294</strain>
    </source>
</reference>
<evidence type="ECO:0000313" key="2">
    <source>
        <dbReference type="EMBL" id="GAK96942.1"/>
    </source>
</evidence>
<name>A0A090Q431_9FLAO</name>
<keyword evidence="1" id="KW-1133">Transmembrane helix</keyword>
<keyword evidence="1" id="KW-0472">Membrane</keyword>
<evidence type="ECO:0000313" key="3">
    <source>
        <dbReference type="Proteomes" id="UP000029221"/>
    </source>
</evidence>
<keyword evidence="1" id="KW-0812">Transmembrane</keyword>
<evidence type="ECO:0000256" key="1">
    <source>
        <dbReference type="SAM" id="Phobius"/>
    </source>
</evidence>
<comment type="caution">
    <text evidence="2">The sequence shown here is derived from an EMBL/GenBank/DDBJ whole genome shotgun (WGS) entry which is preliminary data.</text>
</comment>
<feature type="transmembrane region" description="Helical" evidence="1">
    <location>
        <begin position="113"/>
        <end position="134"/>
    </location>
</feature>
<protein>
    <submittedName>
        <fullName evidence="2">Uncharacterized protein</fullName>
    </submittedName>
</protein>
<proteinExistence type="predicted"/>